<organism evidence="4">
    <name type="scientific">Microvirga ossetica</name>
    <dbReference type="NCBI Taxonomy" id="1882682"/>
    <lineage>
        <taxon>Bacteria</taxon>
        <taxon>Pseudomonadati</taxon>
        <taxon>Pseudomonadota</taxon>
        <taxon>Alphaproteobacteria</taxon>
        <taxon>Hyphomicrobiales</taxon>
        <taxon>Methylobacteriaceae</taxon>
        <taxon>Microvirga</taxon>
    </lineage>
</organism>
<gene>
    <name evidence="4" type="ORF">BB934_13895</name>
</gene>
<dbReference type="PRINTS" id="PR00313">
    <property type="entry name" value="CABNDNGRPT"/>
</dbReference>
<feature type="compositionally biased region" description="Basic and acidic residues" evidence="3">
    <location>
        <begin position="181"/>
        <end position="190"/>
    </location>
</feature>
<dbReference type="InterPro" id="IPR011049">
    <property type="entry name" value="Serralysin-like_metalloprot_C"/>
</dbReference>
<feature type="region of interest" description="Disordered" evidence="3">
    <location>
        <begin position="162"/>
        <end position="190"/>
    </location>
</feature>
<dbReference type="PANTHER" id="PTHR38340">
    <property type="entry name" value="S-LAYER PROTEIN"/>
    <property type="match status" value="1"/>
</dbReference>
<dbReference type="Gene3D" id="2.150.10.10">
    <property type="entry name" value="Serralysin-like metalloprotease, C-terminal"/>
    <property type="match status" value="2"/>
</dbReference>
<protein>
    <recommendedName>
        <fullName evidence="5">Calcium-binding protein</fullName>
    </recommendedName>
</protein>
<proteinExistence type="predicted"/>
<dbReference type="AlphaFoldDB" id="A0A1B2EGR7"/>
<dbReference type="Pfam" id="PF00353">
    <property type="entry name" value="HemolysinCabind"/>
    <property type="match status" value="3"/>
</dbReference>
<reference evidence="4" key="1">
    <citation type="submission" date="2016-07" db="EMBL/GenBank/DDBJ databases">
        <title>Microvirga ossetica sp. nov. a new species of rhizobia isolated from root nodules of the legume species Vicia alpestris Steven originated from North Ossetia region in the Caucasus.</title>
        <authorList>
            <person name="Safronova V.I."/>
            <person name="Kuznetsova I.G."/>
            <person name="Sazanova A.L."/>
            <person name="Belimov A."/>
            <person name="Andronov E."/>
            <person name="Osledkin Y.S."/>
            <person name="Onishchuk O.P."/>
            <person name="Kurchak O.N."/>
            <person name="Shaposhnikov A.I."/>
            <person name="Willems A."/>
            <person name="Tikhonovich I.A."/>
        </authorList>
    </citation>
    <scope>NUCLEOTIDE SEQUENCE [LARGE SCALE GENOMIC DNA]</scope>
    <source>
        <strain evidence="4">V5/3M</strain>
    </source>
</reference>
<dbReference type="PROSITE" id="PS00330">
    <property type="entry name" value="HEMOLYSIN_CALCIUM"/>
    <property type="match status" value="7"/>
</dbReference>
<sequence length="312" mass="32431">MFGQINPSHDADDLRITPNTDGSWTVRGRWETTDPANVSISTFASQLDTARIGSDVPLYFNAHTEEFTGGEIRGQWVAIANDRSNTVRGTTGNDFLPGLDGNDRILGRQGDDRLDGGRGNDRLFGGSGNDTLLGGSGNDRLAGEGGNDRLLGGSGNDFLEGGSGNDSLVGGSGSDALRGGSGDDRLDGGRGRDILNGGLGTDFLIGGSSADAFRFSTALGSSNIDTIQGYNAAADTIFLENSVFTGLSAGILSRNAFRIGISAGDATDRIIYDDQTGALYFDADGSGTGSAQVQFANLLGTPTLTRFDFLVF</sequence>
<evidence type="ECO:0000256" key="2">
    <source>
        <dbReference type="ARBA" id="ARBA00022525"/>
    </source>
</evidence>
<keyword evidence="2" id="KW-0964">Secreted</keyword>
<comment type="subcellular location">
    <subcellularLocation>
        <location evidence="1">Secreted</location>
    </subcellularLocation>
</comment>
<dbReference type="GO" id="GO:0005509">
    <property type="term" value="F:calcium ion binding"/>
    <property type="evidence" value="ECO:0007669"/>
    <property type="project" value="InterPro"/>
</dbReference>
<dbReference type="GO" id="GO:0005576">
    <property type="term" value="C:extracellular region"/>
    <property type="evidence" value="ECO:0007669"/>
    <property type="project" value="UniProtKB-SubCell"/>
</dbReference>
<evidence type="ECO:0008006" key="5">
    <source>
        <dbReference type="Google" id="ProtNLM"/>
    </source>
</evidence>
<accession>A0A1B2EGR7</accession>
<evidence type="ECO:0000256" key="1">
    <source>
        <dbReference type="ARBA" id="ARBA00004613"/>
    </source>
</evidence>
<dbReference type="InterPro" id="IPR001343">
    <property type="entry name" value="Hemolysn_Ca-bd"/>
</dbReference>
<dbReference type="KEGG" id="moc:BB934_13895"/>
<feature type="compositionally biased region" description="Basic and acidic residues" evidence="3">
    <location>
        <begin position="101"/>
        <end position="121"/>
    </location>
</feature>
<feature type="region of interest" description="Disordered" evidence="3">
    <location>
        <begin position="100"/>
        <end position="147"/>
    </location>
</feature>
<dbReference type="PANTHER" id="PTHR38340:SF1">
    <property type="entry name" value="S-LAYER PROTEIN"/>
    <property type="match status" value="1"/>
</dbReference>
<dbReference type="InterPro" id="IPR050557">
    <property type="entry name" value="RTX_toxin/Mannuronan_C5-epim"/>
</dbReference>
<dbReference type="SUPFAM" id="SSF51120">
    <property type="entry name" value="beta-Roll"/>
    <property type="match status" value="2"/>
</dbReference>
<evidence type="ECO:0000313" key="4">
    <source>
        <dbReference type="EMBL" id="ANY79170.1"/>
    </source>
</evidence>
<name>A0A1B2EGR7_9HYPH</name>
<evidence type="ECO:0000256" key="3">
    <source>
        <dbReference type="SAM" id="MobiDB-lite"/>
    </source>
</evidence>
<dbReference type="InterPro" id="IPR018511">
    <property type="entry name" value="Hemolysin-typ_Ca-bd_CS"/>
</dbReference>
<dbReference type="EMBL" id="CP016616">
    <property type="protein sequence ID" value="ANY79170.1"/>
    <property type="molecule type" value="Genomic_DNA"/>
</dbReference>